<proteinExistence type="predicted"/>
<dbReference type="Gene3D" id="3.30.470.20">
    <property type="entry name" value="ATP-grasp fold, B domain"/>
    <property type="match status" value="1"/>
</dbReference>
<evidence type="ECO:0000259" key="2">
    <source>
        <dbReference type="PROSITE" id="PS50975"/>
    </source>
</evidence>
<sequence length="430" mass="48578">MHSLAGVEYGPNWQSQLGRNGAGDVGDIVQWSGTKFFSDLVHDGLQYINEQDHNETVIMVFEGPTSSAKGTSFYNVEQYRLHDYPPTPLLYMTTLRPLRYASMNGGRHPAYLMGEAPKNLVNHWIQAIPNFVVPTFVDTIPPEAKVNAYLPMESVINEHINDPDVHYLIAGKDAIGLMTNKTTQILPNTKDVRPCVAKVTHAMGSLGIFVIYNDDDEEKFFEFVRKTGNPTYVVTDFVDIRRNLACHFFMHPSGDIIWFGSSENLILPDGKWSSDSTIVVDEQKELQELMAPFVIDVAKFCYSKGFWGFAGIDVLFDEDNGYLVDLNPRVTGTMPALMVSKHMKETYGFTIGKFRKSSKYHFPGPSEELFQKVDRFNKENFGQSRIVVFSMYEETEKTTMVNMAVYSNSHQLSESILDTFSTKGIQAASR</sequence>
<evidence type="ECO:0000256" key="1">
    <source>
        <dbReference type="PROSITE-ProRule" id="PRU00409"/>
    </source>
</evidence>
<gene>
    <name evidence="3" type="ORF">CTEN0397_LOCUS7873</name>
    <name evidence="4" type="ORF">CTEN0397_LOCUS7876</name>
</gene>
<dbReference type="AlphaFoldDB" id="A0A6U1QX29"/>
<dbReference type="PANTHER" id="PTHR37018:SF1">
    <property type="entry name" value="CULTURE SPECIFIC PROTEIN, PUTATIVE (AFU_ORTHOLOGUE AFUA_2G00130)-RELATED"/>
    <property type="match status" value="1"/>
</dbReference>
<organism evidence="3">
    <name type="scientific">Cyclophora tenuis</name>
    <name type="common">Marine diatom</name>
    <dbReference type="NCBI Taxonomy" id="216820"/>
    <lineage>
        <taxon>Eukaryota</taxon>
        <taxon>Sar</taxon>
        <taxon>Stramenopiles</taxon>
        <taxon>Ochrophyta</taxon>
        <taxon>Bacillariophyta</taxon>
        <taxon>Fragilariophyceae</taxon>
        <taxon>Fragilariophycidae</taxon>
        <taxon>Cyclophorales</taxon>
        <taxon>Cyclophoraceae</taxon>
        <taxon>Cyclophora</taxon>
    </lineage>
</organism>
<dbReference type="GO" id="GO:0005524">
    <property type="term" value="F:ATP binding"/>
    <property type="evidence" value="ECO:0007669"/>
    <property type="project" value="UniProtKB-UniRule"/>
</dbReference>
<evidence type="ECO:0000313" key="3">
    <source>
        <dbReference type="EMBL" id="CAD8936826.1"/>
    </source>
</evidence>
<protein>
    <recommendedName>
        <fullName evidence="2">ATP-grasp domain-containing protein</fullName>
    </recommendedName>
</protein>
<dbReference type="SUPFAM" id="SSF56059">
    <property type="entry name" value="Glutathione synthetase ATP-binding domain-like"/>
    <property type="match status" value="1"/>
</dbReference>
<dbReference type="InterPro" id="IPR003806">
    <property type="entry name" value="ATP-grasp_PylC-type"/>
</dbReference>
<dbReference type="GO" id="GO:0046872">
    <property type="term" value="F:metal ion binding"/>
    <property type="evidence" value="ECO:0007669"/>
    <property type="project" value="InterPro"/>
</dbReference>
<dbReference type="InterPro" id="IPR053269">
    <property type="entry name" value="Asp-Met_ligase"/>
</dbReference>
<reference evidence="3" key="1">
    <citation type="submission" date="2021-01" db="EMBL/GenBank/DDBJ databases">
        <authorList>
            <person name="Corre E."/>
            <person name="Pelletier E."/>
            <person name="Niang G."/>
            <person name="Scheremetjew M."/>
            <person name="Finn R."/>
            <person name="Kale V."/>
            <person name="Holt S."/>
            <person name="Cochrane G."/>
            <person name="Meng A."/>
            <person name="Brown T."/>
            <person name="Cohen L."/>
        </authorList>
    </citation>
    <scope>NUCLEOTIDE SEQUENCE</scope>
    <source>
        <strain evidence="3">ECT3854</strain>
    </source>
</reference>
<keyword evidence="1" id="KW-0067">ATP-binding</keyword>
<feature type="domain" description="ATP-grasp" evidence="2">
    <location>
        <begin position="167"/>
        <end position="360"/>
    </location>
</feature>
<dbReference type="EMBL" id="HBFW01012266">
    <property type="protein sequence ID" value="CAD8936829.1"/>
    <property type="molecule type" value="Transcribed_RNA"/>
</dbReference>
<dbReference type="PROSITE" id="PS50975">
    <property type="entry name" value="ATP_GRASP"/>
    <property type="match status" value="1"/>
</dbReference>
<dbReference type="PANTHER" id="PTHR37018">
    <property type="entry name" value="CULTURE SPECIFIC PROTEIN, PUTATIVE (AFU_ORTHOLOGUE AFUA_2G00130)-RELATED"/>
    <property type="match status" value="1"/>
</dbReference>
<dbReference type="EMBL" id="HBFW01012263">
    <property type="protein sequence ID" value="CAD8936826.1"/>
    <property type="molecule type" value="Transcribed_RNA"/>
</dbReference>
<accession>A0A6U1QX29</accession>
<name>A0A6U1QX29_CYCTE</name>
<keyword evidence="1" id="KW-0547">Nucleotide-binding</keyword>
<dbReference type="InterPro" id="IPR011761">
    <property type="entry name" value="ATP-grasp"/>
</dbReference>
<evidence type="ECO:0000313" key="4">
    <source>
        <dbReference type="EMBL" id="CAD8936829.1"/>
    </source>
</evidence>
<dbReference type="Pfam" id="PF02655">
    <property type="entry name" value="ATP-grasp_3"/>
    <property type="match status" value="1"/>
</dbReference>